<dbReference type="AlphaFoldDB" id="T1D3B4"/>
<sequence>MDLWKARTDAISYLSVERAVQVKVLEDIFQAIDICIDAYESKSGEEAYSRICGLTLLKGKHLGVGAFSLILDGLAQEAGALLRPFIEYTELLTYFRTFPEMVDKAADNDLPNAGERAKAVNGIYKDFREHLNSHASHSSYSHFSLSHLLQPQTFKFKKLQRTVPKVLDRNPRDFTIHLYLLLHEAVLSLEQANAPEFAQLAEQTGSLKKRLIQEFGLNAF</sequence>
<accession>T1D3B4</accession>
<protein>
    <submittedName>
        <fullName evidence="1">Uncharacterized protein</fullName>
    </submittedName>
</protein>
<organism evidence="1">
    <name type="scientific">mine drainage metagenome</name>
    <dbReference type="NCBI Taxonomy" id="410659"/>
    <lineage>
        <taxon>unclassified sequences</taxon>
        <taxon>metagenomes</taxon>
        <taxon>ecological metagenomes</taxon>
    </lineage>
</organism>
<comment type="caution">
    <text evidence="1">The sequence shown here is derived from an EMBL/GenBank/DDBJ whole genome shotgun (WGS) entry which is preliminary data.</text>
</comment>
<proteinExistence type="predicted"/>
<name>T1D3B4_9ZZZZ</name>
<dbReference type="EMBL" id="AUZX01002617">
    <property type="protein sequence ID" value="EQD75954.1"/>
    <property type="molecule type" value="Genomic_DNA"/>
</dbReference>
<gene>
    <name evidence="1" type="ORF">B1A_03557</name>
</gene>
<reference evidence="1" key="1">
    <citation type="submission" date="2013-08" db="EMBL/GenBank/DDBJ databases">
        <authorList>
            <person name="Mendez C."/>
            <person name="Richter M."/>
            <person name="Ferrer M."/>
            <person name="Sanchez J."/>
        </authorList>
    </citation>
    <scope>NUCLEOTIDE SEQUENCE</scope>
</reference>
<reference evidence="1" key="2">
    <citation type="journal article" date="2014" name="ISME J.">
        <title>Microbial stratification in low pH oxic and suboxic macroscopic growths along an acid mine drainage.</title>
        <authorList>
            <person name="Mendez-Garcia C."/>
            <person name="Mesa V."/>
            <person name="Sprenger R.R."/>
            <person name="Richter M."/>
            <person name="Diez M.S."/>
            <person name="Solano J."/>
            <person name="Bargiela R."/>
            <person name="Golyshina O.V."/>
            <person name="Manteca A."/>
            <person name="Ramos J.L."/>
            <person name="Gallego J.R."/>
            <person name="Llorente I."/>
            <person name="Martins Dos Santos V.A."/>
            <person name="Jensen O.N."/>
            <person name="Pelaez A.I."/>
            <person name="Sanchez J."/>
            <person name="Ferrer M."/>
        </authorList>
    </citation>
    <scope>NUCLEOTIDE SEQUENCE</scope>
</reference>
<evidence type="ECO:0000313" key="1">
    <source>
        <dbReference type="EMBL" id="EQD75954.1"/>
    </source>
</evidence>